<dbReference type="Proteomes" id="UP000183954">
    <property type="component" value="Unassembled WGS sequence"/>
</dbReference>
<evidence type="ECO:0000313" key="2">
    <source>
        <dbReference type="Proteomes" id="UP000183954"/>
    </source>
</evidence>
<organism evidence="1 2">
    <name type="scientific">Desulfosporosinus lacus DSM 15449</name>
    <dbReference type="NCBI Taxonomy" id="1121420"/>
    <lineage>
        <taxon>Bacteria</taxon>
        <taxon>Bacillati</taxon>
        <taxon>Bacillota</taxon>
        <taxon>Clostridia</taxon>
        <taxon>Eubacteriales</taxon>
        <taxon>Desulfitobacteriaceae</taxon>
        <taxon>Desulfosporosinus</taxon>
    </lineage>
</organism>
<gene>
    <name evidence="1" type="ORF">SAMN02746098_04460</name>
</gene>
<dbReference type="EMBL" id="FQXJ01000022">
    <property type="protein sequence ID" value="SHI67494.1"/>
    <property type="molecule type" value="Genomic_DNA"/>
</dbReference>
<name>A0A1M6D343_9FIRM</name>
<protein>
    <submittedName>
        <fullName evidence="1">Uncharacterized protein</fullName>
    </submittedName>
</protein>
<reference evidence="2" key="1">
    <citation type="submission" date="2016-11" db="EMBL/GenBank/DDBJ databases">
        <authorList>
            <person name="Varghese N."/>
            <person name="Submissions S."/>
        </authorList>
    </citation>
    <scope>NUCLEOTIDE SEQUENCE [LARGE SCALE GENOMIC DNA]</scope>
    <source>
        <strain evidence="2">DSM 15449</strain>
    </source>
</reference>
<proteinExistence type="predicted"/>
<evidence type="ECO:0000313" key="1">
    <source>
        <dbReference type="EMBL" id="SHI67494.1"/>
    </source>
</evidence>
<dbReference type="AlphaFoldDB" id="A0A1M6D343"/>
<sequence>MTQNNFNLDFESFQLLLLQMAQQRSVDELLQLVTSSLASNCNVALARVWMITPGDICNTCNEYAVCQDKSSCLHLMASRGLSIDNTTNWNTR</sequence>
<accession>A0A1M6D343</accession>
<keyword evidence="2" id="KW-1185">Reference proteome</keyword>
<dbReference type="STRING" id="1121420.SAMN02746098_04460"/>